<feature type="domain" description="Chitin-binding type-2" evidence="7">
    <location>
        <begin position="101"/>
        <end position="160"/>
    </location>
</feature>
<dbReference type="PANTHER" id="PTHR23301:SF0">
    <property type="entry name" value="CHITIN-BINDING TYPE-2 DOMAIN-CONTAINING PROTEIN-RELATED"/>
    <property type="match status" value="1"/>
</dbReference>
<evidence type="ECO:0000256" key="4">
    <source>
        <dbReference type="ARBA" id="ARBA00023157"/>
    </source>
</evidence>
<dbReference type="Pfam" id="PF01607">
    <property type="entry name" value="CBM_14"/>
    <property type="match status" value="2"/>
</dbReference>
<dbReference type="PANTHER" id="PTHR23301">
    <property type="entry name" value="CHITIN BINDING PERITROPHIN-A"/>
    <property type="match status" value="1"/>
</dbReference>
<feature type="signal peptide" evidence="6">
    <location>
        <begin position="1"/>
        <end position="21"/>
    </location>
</feature>
<dbReference type="InterPro" id="IPR051940">
    <property type="entry name" value="Chitin_bind-dev_reg"/>
</dbReference>
<dbReference type="GO" id="GO:0008061">
    <property type="term" value="F:chitin binding"/>
    <property type="evidence" value="ECO:0007669"/>
    <property type="project" value="UniProtKB-KW"/>
</dbReference>
<evidence type="ECO:0000259" key="7">
    <source>
        <dbReference type="PROSITE" id="PS50940"/>
    </source>
</evidence>
<keyword evidence="5" id="KW-0325">Glycoprotein</keyword>
<evidence type="ECO:0000256" key="2">
    <source>
        <dbReference type="ARBA" id="ARBA00022729"/>
    </source>
</evidence>
<dbReference type="InterPro" id="IPR036508">
    <property type="entry name" value="Chitin-bd_dom_sf"/>
</dbReference>
<dbReference type="PROSITE" id="PS50940">
    <property type="entry name" value="CHIT_BIND_II"/>
    <property type="match status" value="2"/>
</dbReference>
<keyword evidence="9" id="KW-1185">Reference proteome</keyword>
<accession>A0AAV2B4C8</accession>
<name>A0AAV2B4C8_9ARAC</name>
<dbReference type="InterPro" id="IPR002557">
    <property type="entry name" value="Chitin-bd_dom"/>
</dbReference>
<dbReference type="EMBL" id="CAXIEN010000261">
    <property type="protein sequence ID" value="CAL1290269.1"/>
    <property type="molecule type" value="Genomic_DNA"/>
</dbReference>
<dbReference type="Proteomes" id="UP001497382">
    <property type="component" value="Unassembled WGS sequence"/>
</dbReference>
<feature type="chain" id="PRO_5043853021" description="Chitin-binding type-2 domain-containing protein" evidence="6">
    <location>
        <begin position="22"/>
        <end position="167"/>
    </location>
</feature>
<evidence type="ECO:0000256" key="3">
    <source>
        <dbReference type="ARBA" id="ARBA00022737"/>
    </source>
</evidence>
<keyword evidence="3" id="KW-0677">Repeat</keyword>
<evidence type="ECO:0000256" key="5">
    <source>
        <dbReference type="ARBA" id="ARBA00023180"/>
    </source>
</evidence>
<comment type="caution">
    <text evidence="8">The sequence shown here is derived from an EMBL/GenBank/DDBJ whole genome shotgun (WGS) entry which is preliminary data.</text>
</comment>
<evidence type="ECO:0000256" key="1">
    <source>
        <dbReference type="ARBA" id="ARBA00022669"/>
    </source>
</evidence>
<dbReference type="SUPFAM" id="SSF57625">
    <property type="entry name" value="Invertebrate chitin-binding proteins"/>
    <property type="match status" value="2"/>
</dbReference>
<dbReference type="GO" id="GO:0005576">
    <property type="term" value="C:extracellular region"/>
    <property type="evidence" value="ECO:0007669"/>
    <property type="project" value="InterPro"/>
</dbReference>
<protein>
    <recommendedName>
        <fullName evidence="7">Chitin-binding type-2 domain-containing protein</fullName>
    </recommendedName>
</protein>
<evidence type="ECO:0000256" key="6">
    <source>
        <dbReference type="SAM" id="SignalP"/>
    </source>
</evidence>
<proteinExistence type="predicted"/>
<keyword evidence="4" id="KW-1015">Disulfide bond</keyword>
<dbReference type="Gene3D" id="2.170.140.10">
    <property type="entry name" value="Chitin binding domain"/>
    <property type="match status" value="2"/>
</dbReference>
<dbReference type="SMART" id="SM00494">
    <property type="entry name" value="ChtBD2"/>
    <property type="match status" value="2"/>
</dbReference>
<organism evidence="8 9">
    <name type="scientific">Larinioides sclopetarius</name>
    <dbReference type="NCBI Taxonomy" id="280406"/>
    <lineage>
        <taxon>Eukaryota</taxon>
        <taxon>Metazoa</taxon>
        <taxon>Ecdysozoa</taxon>
        <taxon>Arthropoda</taxon>
        <taxon>Chelicerata</taxon>
        <taxon>Arachnida</taxon>
        <taxon>Araneae</taxon>
        <taxon>Araneomorphae</taxon>
        <taxon>Entelegynae</taxon>
        <taxon>Araneoidea</taxon>
        <taxon>Araneidae</taxon>
        <taxon>Larinioides</taxon>
    </lineage>
</organism>
<gene>
    <name evidence="8" type="ORF">LARSCL_LOCUS16384</name>
</gene>
<keyword evidence="1" id="KW-0147">Chitin-binding</keyword>
<evidence type="ECO:0000313" key="8">
    <source>
        <dbReference type="EMBL" id="CAL1290269.1"/>
    </source>
</evidence>
<evidence type="ECO:0000313" key="9">
    <source>
        <dbReference type="Proteomes" id="UP001497382"/>
    </source>
</evidence>
<sequence>MAKIMLLLLFLLGTVLLAAHAFPSAHSHFDEFSWAPRCPTSFSGKIPRLIPDPTNCRSAFVCNEGKALRYFCPRGLVFHATEQECVPRKACTTEADEFTAFTSCPETNGRDIVSFAHPTDCQMYYVCDHGFALPRRCNSNLHYNPELRVCDFSWRANCKARFLSLHP</sequence>
<reference evidence="8 9" key="1">
    <citation type="submission" date="2024-04" db="EMBL/GenBank/DDBJ databases">
        <authorList>
            <person name="Rising A."/>
            <person name="Reimegard J."/>
            <person name="Sonavane S."/>
            <person name="Akerstrom W."/>
            <person name="Nylinder S."/>
            <person name="Hedman E."/>
            <person name="Kallberg Y."/>
        </authorList>
    </citation>
    <scope>NUCLEOTIDE SEQUENCE [LARGE SCALE GENOMIC DNA]</scope>
</reference>
<feature type="domain" description="Chitin-binding type-2" evidence="7">
    <location>
        <begin position="35"/>
        <end position="93"/>
    </location>
</feature>
<dbReference type="AlphaFoldDB" id="A0AAV2B4C8"/>
<keyword evidence="2 6" id="KW-0732">Signal</keyword>